<dbReference type="Proteomes" id="UP000777440">
    <property type="component" value="Unassembled WGS sequence"/>
</dbReference>
<dbReference type="InterPro" id="IPR000192">
    <property type="entry name" value="Aminotrans_V_dom"/>
</dbReference>
<gene>
    <name evidence="2" type="ORF">JNB61_00785</name>
</gene>
<dbReference type="PANTHER" id="PTHR43586">
    <property type="entry name" value="CYSTEINE DESULFURASE"/>
    <property type="match status" value="1"/>
</dbReference>
<proteinExistence type="predicted"/>
<dbReference type="InterPro" id="IPR015422">
    <property type="entry name" value="PyrdxlP-dep_Trfase_small"/>
</dbReference>
<comment type="caution">
    <text evidence="2">The sequence shown here is derived from an EMBL/GenBank/DDBJ whole genome shotgun (WGS) entry which is preliminary data.</text>
</comment>
<evidence type="ECO:0000313" key="3">
    <source>
        <dbReference type="Proteomes" id="UP000777440"/>
    </source>
</evidence>
<dbReference type="InterPro" id="IPR015424">
    <property type="entry name" value="PyrdxlP-dep_Trfase"/>
</dbReference>
<keyword evidence="3" id="KW-1185">Reference proteome</keyword>
<keyword evidence="2" id="KW-0032">Aminotransferase</keyword>
<reference evidence="2 3" key="1">
    <citation type="journal article" date="2021" name="MBio">
        <title>Poor Competitiveness of Bradyrhizobium in Pigeon Pea Root Colonization in Indian Soils.</title>
        <authorList>
            <person name="Chalasani D."/>
            <person name="Basu A."/>
            <person name="Pullabhotla S.V.S.R.N."/>
            <person name="Jorrin B."/>
            <person name="Neal A.L."/>
            <person name="Poole P.S."/>
            <person name="Podile A.R."/>
            <person name="Tkacz A."/>
        </authorList>
    </citation>
    <scope>NUCLEOTIDE SEQUENCE [LARGE SCALE GENOMIC DNA]</scope>
    <source>
        <strain evidence="2 3">HU12</strain>
    </source>
</reference>
<protein>
    <submittedName>
        <fullName evidence="2">Aminotransferase class V-fold PLP-dependent enzyme</fullName>
    </submittedName>
</protein>
<dbReference type="PANTHER" id="PTHR43586:SF21">
    <property type="entry name" value="PYRIDOXAL PHOSPHATE (PLP)-DEPENDENT ASPARTATE AMINOTRANSFERASE SUPERFAMILY"/>
    <property type="match status" value="1"/>
</dbReference>
<keyword evidence="2" id="KW-0808">Transferase</keyword>
<dbReference type="EMBL" id="JAEUAX010000001">
    <property type="protein sequence ID" value="MBW9108304.1"/>
    <property type="molecule type" value="Genomic_DNA"/>
</dbReference>
<feature type="domain" description="Aminotransferase class V" evidence="1">
    <location>
        <begin position="58"/>
        <end position="294"/>
    </location>
</feature>
<accession>A0ABS7HU02</accession>
<dbReference type="Pfam" id="PF00266">
    <property type="entry name" value="Aminotran_5"/>
    <property type="match status" value="1"/>
</dbReference>
<dbReference type="SUPFAM" id="SSF53383">
    <property type="entry name" value="PLP-dependent transferases"/>
    <property type="match status" value="1"/>
</dbReference>
<dbReference type="Gene3D" id="3.40.640.10">
    <property type="entry name" value="Type I PLP-dependent aspartate aminotransferase-like (Major domain)"/>
    <property type="match status" value="1"/>
</dbReference>
<dbReference type="InterPro" id="IPR015421">
    <property type="entry name" value="PyrdxlP-dep_Trfase_major"/>
</dbReference>
<name>A0ABS7HU02_9MICO</name>
<evidence type="ECO:0000313" key="2">
    <source>
        <dbReference type="EMBL" id="MBW9108304.1"/>
    </source>
</evidence>
<dbReference type="Gene3D" id="3.90.1150.10">
    <property type="entry name" value="Aspartate Aminotransferase, domain 1"/>
    <property type="match status" value="1"/>
</dbReference>
<sequence>MPAIAPPPALEAARREFAGGRDYLAACTVGLPSRATQRAVWADLDACASGRPDLAAYSAAVERSRALFASLVGVGAERVAIGSQTSVAAATVATALPHGAEVLVPEGEFSSLVLPFIHSGRGLVVRAAPLAELAAHVRPTTALVAFSVVQSATGEVAHAAAIAAAAAAQNALTLCDATQAVGWLRVEASVFDAVVCHAYKWLCAPRGVSFLTVSDRLGARMTPLNAGWYAGDDPWSSCYGGEVELAPDARRFDVSPAWQAFIGAAPALELFASLDAADLHEHATGLAGAFRAGLGLAPPERASAIVTWEDPDGRDLTRLMSAGITASGRSGRARVAFHVFNDHDDVDLALAALGR</sequence>
<dbReference type="RefSeq" id="WP_220338483.1">
    <property type="nucleotide sequence ID" value="NZ_JAEUAX010000001.1"/>
</dbReference>
<dbReference type="GO" id="GO:0008483">
    <property type="term" value="F:transaminase activity"/>
    <property type="evidence" value="ECO:0007669"/>
    <property type="project" value="UniProtKB-KW"/>
</dbReference>
<organism evidence="2 3">
    <name type="scientific">Microbacterium ureisolvens</name>
    <dbReference type="NCBI Taxonomy" id="2781186"/>
    <lineage>
        <taxon>Bacteria</taxon>
        <taxon>Bacillati</taxon>
        <taxon>Actinomycetota</taxon>
        <taxon>Actinomycetes</taxon>
        <taxon>Micrococcales</taxon>
        <taxon>Microbacteriaceae</taxon>
        <taxon>Microbacterium</taxon>
    </lineage>
</organism>
<evidence type="ECO:0000259" key="1">
    <source>
        <dbReference type="Pfam" id="PF00266"/>
    </source>
</evidence>